<name>A0A916Y344_9MICO</name>
<dbReference type="GO" id="GO:0046872">
    <property type="term" value="F:metal ion binding"/>
    <property type="evidence" value="ECO:0007669"/>
    <property type="project" value="InterPro"/>
</dbReference>
<dbReference type="SUPFAM" id="SSF56796">
    <property type="entry name" value="Dehydroquinate synthase-like"/>
    <property type="match status" value="1"/>
</dbReference>
<protein>
    <submittedName>
        <fullName evidence="6">Alcohol dehydrogenase</fullName>
    </submittedName>
</protein>
<keyword evidence="3" id="KW-0520">NAD</keyword>
<keyword evidence="7" id="KW-1185">Reference proteome</keyword>
<dbReference type="PANTHER" id="PTHR11496">
    <property type="entry name" value="ALCOHOL DEHYDROGENASE"/>
    <property type="match status" value="1"/>
</dbReference>
<evidence type="ECO:0000259" key="5">
    <source>
        <dbReference type="Pfam" id="PF25137"/>
    </source>
</evidence>
<evidence type="ECO:0000256" key="3">
    <source>
        <dbReference type="ARBA" id="ARBA00023027"/>
    </source>
</evidence>
<evidence type="ECO:0000256" key="1">
    <source>
        <dbReference type="ARBA" id="ARBA00007358"/>
    </source>
</evidence>
<dbReference type="RefSeq" id="WP_188710682.1">
    <property type="nucleotide sequence ID" value="NZ_BMHO01000001.1"/>
</dbReference>
<dbReference type="Gene3D" id="3.40.50.1970">
    <property type="match status" value="1"/>
</dbReference>
<comment type="similarity">
    <text evidence="1">Belongs to the iron-containing alcohol dehydrogenase family.</text>
</comment>
<dbReference type="GO" id="GO:0004022">
    <property type="term" value="F:alcohol dehydrogenase (NAD+) activity"/>
    <property type="evidence" value="ECO:0007669"/>
    <property type="project" value="TreeGrafter"/>
</dbReference>
<dbReference type="Pfam" id="PF25137">
    <property type="entry name" value="ADH_Fe_C"/>
    <property type="match status" value="1"/>
</dbReference>
<feature type="domain" description="Fe-containing alcohol dehydrogenase-like C-terminal" evidence="5">
    <location>
        <begin position="186"/>
        <end position="396"/>
    </location>
</feature>
<dbReference type="InterPro" id="IPR001670">
    <property type="entry name" value="ADH_Fe/GldA"/>
</dbReference>
<keyword evidence="2" id="KW-0560">Oxidoreductase</keyword>
<dbReference type="InterPro" id="IPR039697">
    <property type="entry name" value="Alcohol_dehydrogenase_Fe"/>
</dbReference>
<dbReference type="InterPro" id="IPR018211">
    <property type="entry name" value="ADH_Fe_CS"/>
</dbReference>
<proteinExistence type="inferred from homology"/>
<dbReference type="EMBL" id="BMHO01000001">
    <property type="protein sequence ID" value="GGD27433.1"/>
    <property type="molecule type" value="Genomic_DNA"/>
</dbReference>
<gene>
    <name evidence="6" type="ORF">GCM10010915_04360</name>
</gene>
<accession>A0A916Y344</accession>
<dbReference type="PANTHER" id="PTHR11496:SF102">
    <property type="entry name" value="ALCOHOL DEHYDROGENASE 4"/>
    <property type="match status" value="1"/>
</dbReference>
<comment type="caution">
    <text evidence="6">The sequence shown here is derived from an EMBL/GenBank/DDBJ whole genome shotgun (WGS) entry which is preliminary data.</text>
</comment>
<evidence type="ECO:0000313" key="7">
    <source>
        <dbReference type="Proteomes" id="UP000633205"/>
    </source>
</evidence>
<reference evidence="6" key="2">
    <citation type="submission" date="2020-09" db="EMBL/GenBank/DDBJ databases">
        <authorList>
            <person name="Sun Q."/>
            <person name="Zhou Y."/>
        </authorList>
    </citation>
    <scope>NUCLEOTIDE SEQUENCE</scope>
    <source>
        <strain evidence="6">CGMCC 1.15152</strain>
    </source>
</reference>
<evidence type="ECO:0000313" key="6">
    <source>
        <dbReference type="EMBL" id="GGD27433.1"/>
    </source>
</evidence>
<organism evidence="6 7">
    <name type="scientific">Microbacterium faecale</name>
    <dbReference type="NCBI Taxonomy" id="1804630"/>
    <lineage>
        <taxon>Bacteria</taxon>
        <taxon>Bacillati</taxon>
        <taxon>Actinomycetota</taxon>
        <taxon>Actinomycetes</taxon>
        <taxon>Micrococcales</taxon>
        <taxon>Microbacteriaceae</taxon>
        <taxon>Microbacterium</taxon>
    </lineage>
</organism>
<dbReference type="Proteomes" id="UP000633205">
    <property type="component" value="Unassembled WGS sequence"/>
</dbReference>
<reference evidence="6" key="1">
    <citation type="journal article" date="2014" name="Int. J. Syst. Evol. Microbiol.">
        <title>Complete genome sequence of Corynebacterium casei LMG S-19264T (=DSM 44701T), isolated from a smear-ripened cheese.</title>
        <authorList>
            <consortium name="US DOE Joint Genome Institute (JGI-PGF)"/>
            <person name="Walter F."/>
            <person name="Albersmeier A."/>
            <person name="Kalinowski J."/>
            <person name="Ruckert C."/>
        </authorList>
    </citation>
    <scope>NUCLEOTIDE SEQUENCE</scope>
    <source>
        <strain evidence="6">CGMCC 1.15152</strain>
    </source>
</reference>
<feature type="domain" description="Alcohol dehydrogenase iron-type/glycerol dehydrogenase GldA" evidence="4">
    <location>
        <begin position="8"/>
        <end position="175"/>
    </location>
</feature>
<evidence type="ECO:0000256" key="2">
    <source>
        <dbReference type="ARBA" id="ARBA00023002"/>
    </source>
</evidence>
<sequence>MSGILRLPARVHFGYGARAQIPALLSAHGTRVFALVDPFLIGTELLDEVLTAAQSADLTVEVCADVQPELPVASLDEVAARARAFAPDAILAIGGGSALDAAKLVALLLAHGGPLSRFYGENAVPGAITPVVAAPTTAGTGSEVTPIAVVTDPDRALKVGVSSPHLVPVAAVVDPTFTLDAPANVTAFSGIDALVHAVESYTAAAREANWTDTLPVFIGRNVLTDPLSLAAIEKLGTWLPTAVADPSDRRAREEVALGSLLAGIAFGSTGTHLSHALQYPIGAETGTPHGLGTGLMLPYVLDAVRADPAVTERLAVVGSALGSPADDIASRANDAIAAVARINRQIGVPTSLADIGITRDQLPRIAELALASERLVTISPAPVTMAMLGELLERAWAGDLRT</sequence>
<dbReference type="AlphaFoldDB" id="A0A916Y344"/>
<dbReference type="Pfam" id="PF00465">
    <property type="entry name" value="Fe-ADH"/>
    <property type="match status" value="1"/>
</dbReference>
<evidence type="ECO:0000259" key="4">
    <source>
        <dbReference type="Pfam" id="PF00465"/>
    </source>
</evidence>
<dbReference type="Gene3D" id="1.20.1090.10">
    <property type="entry name" value="Dehydroquinate synthase-like - alpha domain"/>
    <property type="match status" value="1"/>
</dbReference>
<dbReference type="FunFam" id="3.40.50.1970:FF:000003">
    <property type="entry name" value="Alcohol dehydrogenase, iron-containing"/>
    <property type="match status" value="1"/>
</dbReference>
<dbReference type="InterPro" id="IPR056798">
    <property type="entry name" value="ADH_Fe_C"/>
</dbReference>
<dbReference type="PROSITE" id="PS00913">
    <property type="entry name" value="ADH_IRON_1"/>
    <property type="match status" value="1"/>
</dbReference>